<dbReference type="EMBL" id="AP022620">
    <property type="protein sequence ID" value="BBZ79957.1"/>
    <property type="molecule type" value="Genomic_DNA"/>
</dbReference>
<name>A0A6N4WIA1_9MYCO</name>
<protein>
    <submittedName>
        <fullName evidence="1">Uncharacterized protein</fullName>
    </submittedName>
</protein>
<evidence type="ECO:0000313" key="2">
    <source>
        <dbReference type="Proteomes" id="UP000467249"/>
    </source>
</evidence>
<reference evidence="1 2" key="1">
    <citation type="journal article" date="2019" name="Emerg. Microbes Infect.">
        <title>Comprehensive subspecies identification of 175 nontuberculous mycobacteria species based on 7547 genomic profiles.</title>
        <authorList>
            <person name="Matsumoto Y."/>
            <person name="Kinjo T."/>
            <person name="Motooka D."/>
            <person name="Nabeya D."/>
            <person name="Jung N."/>
            <person name="Uechi K."/>
            <person name="Horii T."/>
            <person name="Iida T."/>
            <person name="Fujita J."/>
            <person name="Nakamura S."/>
        </authorList>
    </citation>
    <scope>NUCLEOTIDE SEQUENCE [LARGE SCALE GENOMIC DNA]</scope>
    <source>
        <strain evidence="1 2">JCM 30275</strain>
    </source>
</reference>
<organism evidence="1 2">
    <name type="scientific">Mycolicibacterium anyangense</name>
    <dbReference type="NCBI Taxonomy" id="1431246"/>
    <lineage>
        <taxon>Bacteria</taxon>
        <taxon>Bacillati</taxon>
        <taxon>Actinomycetota</taxon>
        <taxon>Actinomycetes</taxon>
        <taxon>Mycobacteriales</taxon>
        <taxon>Mycobacteriaceae</taxon>
        <taxon>Mycolicibacterium</taxon>
    </lineage>
</organism>
<evidence type="ECO:0000313" key="1">
    <source>
        <dbReference type="EMBL" id="BBZ79957.1"/>
    </source>
</evidence>
<proteinExistence type="predicted"/>
<dbReference type="Proteomes" id="UP000467249">
    <property type="component" value="Chromosome"/>
</dbReference>
<gene>
    <name evidence="1" type="ORF">MANY_52940</name>
</gene>
<dbReference type="AlphaFoldDB" id="A0A6N4WIA1"/>
<keyword evidence="2" id="KW-1185">Reference proteome</keyword>
<dbReference type="KEGG" id="many:MANY_52940"/>
<sequence length="89" mass="9712">MTPVTPSLNLAANHLAKLNFSAYRVRIRDDEEVNMSPLMTSVDMIRYAIGDQVRELGGNDEMVDQIATSAAYAVWIGAAADVERRSAGL</sequence>
<accession>A0A6N4WIA1</accession>